<dbReference type="AlphaFoldDB" id="A0A6J6KCU5"/>
<dbReference type="GO" id="GO:0005992">
    <property type="term" value="P:trehalose biosynthetic process"/>
    <property type="evidence" value="ECO:0007669"/>
    <property type="project" value="InterPro"/>
</dbReference>
<dbReference type="PANTHER" id="PTHR10788:SF106">
    <property type="entry name" value="BCDNA.GH08860"/>
    <property type="match status" value="1"/>
</dbReference>
<gene>
    <name evidence="1" type="ORF">UFOPK2237_00305</name>
</gene>
<sequence length="458" mass="51106">MTEGELKIGVLARRAPIGHTADLTATLEHVGGLTRVLPALAEFANIDWTALTTQSQVGLPRYYSFSEISNQVHQHDINIFLAEVDSQELDLSDWFCAHYIWPLLHGLPIPELADAELSHRLNTVRSTSQALAAESIDVDNHGYLVNDFQLSQVPVALRELEPSKQISFFLHTPWPKSIPSSNISTKILEFLASGMLAADVIQFQTQKDLRAFEEFVITHLPLELEDVKLEVNPVSVNVQQLNLQSLNTEDLLNLREDEISYVHIARSDPIKNTLASINAFTGLARDFKDSAPRSYLDLYIVPSRQQWPMYQVLLSEIVKTVEQCNSKLSSLNYAPIRLHIGNDYQRASKALTRYDCLIACSVADGLNLVVKEGAILNDRNGAIVSTKNVGAIAELGNFCIVAAEATEIGIIESLREAQNLSSETRRNMSAELKRHIQEFDSSYWAQNAVANFKVLEKV</sequence>
<proteinExistence type="predicted"/>
<organism evidence="1">
    <name type="scientific">freshwater metagenome</name>
    <dbReference type="NCBI Taxonomy" id="449393"/>
    <lineage>
        <taxon>unclassified sequences</taxon>
        <taxon>metagenomes</taxon>
        <taxon>ecological metagenomes</taxon>
    </lineage>
</organism>
<evidence type="ECO:0000313" key="1">
    <source>
        <dbReference type="EMBL" id="CAB4647610.1"/>
    </source>
</evidence>
<dbReference type="GO" id="GO:0003825">
    <property type="term" value="F:alpha,alpha-trehalose-phosphate synthase (UDP-forming) activity"/>
    <property type="evidence" value="ECO:0007669"/>
    <property type="project" value="TreeGrafter"/>
</dbReference>
<dbReference type="PANTHER" id="PTHR10788">
    <property type="entry name" value="TREHALOSE-6-PHOSPHATE SYNTHASE"/>
    <property type="match status" value="1"/>
</dbReference>
<accession>A0A6J6KCU5</accession>
<reference evidence="1" key="1">
    <citation type="submission" date="2020-05" db="EMBL/GenBank/DDBJ databases">
        <authorList>
            <person name="Chiriac C."/>
            <person name="Salcher M."/>
            <person name="Ghai R."/>
            <person name="Kavagutti S V."/>
        </authorList>
    </citation>
    <scope>NUCLEOTIDE SEQUENCE</scope>
</reference>
<protein>
    <submittedName>
        <fullName evidence="1">Unannotated protein</fullName>
    </submittedName>
</protein>
<dbReference type="EMBL" id="CAEZWI010000021">
    <property type="protein sequence ID" value="CAB4647610.1"/>
    <property type="molecule type" value="Genomic_DNA"/>
</dbReference>
<dbReference type="Pfam" id="PF00982">
    <property type="entry name" value="Glyco_transf_20"/>
    <property type="match status" value="1"/>
</dbReference>
<dbReference type="SUPFAM" id="SSF53756">
    <property type="entry name" value="UDP-Glycosyltransferase/glycogen phosphorylase"/>
    <property type="match status" value="1"/>
</dbReference>
<dbReference type="InterPro" id="IPR001830">
    <property type="entry name" value="Glyco_trans_20"/>
</dbReference>
<name>A0A6J6KCU5_9ZZZZ</name>
<dbReference type="Gene3D" id="3.40.50.2000">
    <property type="entry name" value="Glycogen Phosphorylase B"/>
    <property type="match status" value="2"/>
</dbReference>